<evidence type="ECO:0000313" key="3">
    <source>
        <dbReference type="EMBL" id="KAF2437491.1"/>
    </source>
</evidence>
<keyword evidence="4" id="KW-1185">Reference proteome</keyword>
<protein>
    <submittedName>
        <fullName evidence="3">Uncharacterized protein</fullName>
    </submittedName>
</protein>
<dbReference type="OrthoDB" id="4770059at2759"/>
<dbReference type="EMBL" id="MU001516">
    <property type="protein sequence ID" value="KAF2437491.1"/>
    <property type="molecule type" value="Genomic_DNA"/>
</dbReference>
<reference evidence="3" key="1">
    <citation type="journal article" date="2020" name="Stud. Mycol.">
        <title>101 Dothideomycetes genomes: a test case for predicting lifestyles and emergence of pathogens.</title>
        <authorList>
            <person name="Haridas S."/>
            <person name="Albert R."/>
            <person name="Binder M."/>
            <person name="Bloem J."/>
            <person name="Labutti K."/>
            <person name="Salamov A."/>
            <person name="Andreopoulos B."/>
            <person name="Baker S."/>
            <person name="Barry K."/>
            <person name="Bills G."/>
            <person name="Bluhm B."/>
            <person name="Cannon C."/>
            <person name="Castanera R."/>
            <person name="Culley D."/>
            <person name="Daum C."/>
            <person name="Ezra D."/>
            <person name="Gonzalez J."/>
            <person name="Henrissat B."/>
            <person name="Kuo A."/>
            <person name="Liang C."/>
            <person name="Lipzen A."/>
            <person name="Lutzoni F."/>
            <person name="Magnuson J."/>
            <person name="Mondo S."/>
            <person name="Nolan M."/>
            <person name="Ohm R."/>
            <person name="Pangilinan J."/>
            <person name="Park H.-J."/>
            <person name="Ramirez L."/>
            <person name="Alfaro M."/>
            <person name="Sun H."/>
            <person name="Tritt A."/>
            <person name="Yoshinaga Y."/>
            <person name="Zwiers L.-H."/>
            <person name="Turgeon B."/>
            <person name="Goodwin S."/>
            <person name="Spatafora J."/>
            <person name="Crous P."/>
            <person name="Grigoriev I."/>
        </authorList>
    </citation>
    <scope>NUCLEOTIDE SEQUENCE</scope>
    <source>
        <strain evidence="3">CBS 690.94</strain>
    </source>
</reference>
<dbReference type="Proteomes" id="UP000799764">
    <property type="component" value="Unassembled WGS sequence"/>
</dbReference>
<dbReference type="CDD" id="cd12087">
    <property type="entry name" value="TM_EGFR-like"/>
    <property type="match status" value="1"/>
</dbReference>
<feature type="region of interest" description="Disordered" evidence="1">
    <location>
        <begin position="308"/>
        <end position="329"/>
    </location>
</feature>
<accession>A0A9P4P4W2</accession>
<keyword evidence="2" id="KW-0472">Membrane</keyword>
<organism evidence="3 4">
    <name type="scientific">Karstenula rhodostoma CBS 690.94</name>
    <dbReference type="NCBI Taxonomy" id="1392251"/>
    <lineage>
        <taxon>Eukaryota</taxon>
        <taxon>Fungi</taxon>
        <taxon>Dikarya</taxon>
        <taxon>Ascomycota</taxon>
        <taxon>Pezizomycotina</taxon>
        <taxon>Dothideomycetes</taxon>
        <taxon>Pleosporomycetidae</taxon>
        <taxon>Pleosporales</taxon>
        <taxon>Massarineae</taxon>
        <taxon>Didymosphaeriaceae</taxon>
        <taxon>Karstenula</taxon>
    </lineage>
</organism>
<evidence type="ECO:0000256" key="1">
    <source>
        <dbReference type="SAM" id="MobiDB-lite"/>
    </source>
</evidence>
<sequence>MSENGASSAPQITTIISDASSIKAQNRGPITTLFSPPSSCTATLTTQQPSNDRLFFGHYLDPYFDPLCLPLGTFKREELIKVTWDFYYYSPAICPDEWSTVATFQSEIPGGIPAMVFSLGTQTTAALGYEYGDIGHICQSSVTRNQRVPYVSPTNLGISWDRGLVSTSTMAAGTMAYGDGVQILWQSTDEALLSAAMKATTSASDTKKTSSLTGQSPSSTAQTSSSTSAATGGPAPRNRDGLSVGAKAGIGVGIAAVVLIATIVGWFLFLRRKRHGLELDAQTRSEVEGVGPVEKDSDREPRELPVPVAPAELHGHPVQNGTSTYVGAG</sequence>
<feature type="compositionally biased region" description="Polar residues" evidence="1">
    <location>
        <begin position="319"/>
        <end position="329"/>
    </location>
</feature>
<feature type="transmembrane region" description="Helical" evidence="2">
    <location>
        <begin position="248"/>
        <end position="269"/>
    </location>
</feature>
<keyword evidence="2" id="KW-0812">Transmembrane</keyword>
<dbReference type="AlphaFoldDB" id="A0A9P4P4W2"/>
<comment type="caution">
    <text evidence="3">The sequence shown here is derived from an EMBL/GenBank/DDBJ whole genome shotgun (WGS) entry which is preliminary data.</text>
</comment>
<proteinExistence type="predicted"/>
<evidence type="ECO:0000313" key="4">
    <source>
        <dbReference type="Proteomes" id="UP000799764"/>
    </source>
</evidence>
<gene>
    <name evidence="3" type="ORF">P171DRAFT_492228</name>
</gene>
<keyword evidence="2" id="KW-1133">Transmembrane helix</keyword>
<feature type="region of interest" description="Disordered" evidence="1">
    <location>
        <begin position="203"/>
        <end position="240"/>
    </location>
</feature>
<feature type="compositionally biased region" description="Low complexity" evidence="1">
    <location>
        <begin position="203"/>
        <end position="236"/>
    </location>
</feature>
<name>A0A9P4P4W2_9PLEO</name>
<evidence type="ECO:0000256" key="2">
    <source>
        <dbReference type="SAM" id="Phobius"/>
    </source>
</evidence>